<comment type="caution">
    <text evidence="2">The sequence shown here is derived from an EMBL/GenBank/DDBJ whole genome shotgun (WGS) entry which is preliminary data.</text>
</comment>
<gene>
    <name evidence="2" type="ORF">J0A66_18140</name>
</gene>
<keyword evidence="2" id="KW-0456">Lyase</keyword>
<evidence type="ECO:0000256" key="1">
    <source>
        <dbReference type="SAM" id="SignalP"/>
    </source>
</evidence>
<dbReference type="InterPro" id="IPR039513">
    <property type="entry name" value="PL-6"/>
</dbReference>
<protein>
    <submittedName>
        <fullName evidence="2">Alginate lyase</fullName>
    </submittedName>
</protein>
<feature type="signal peptide" evidence="1">
    <location>
        <begin position="1"/>
        <end position="26"/>
    </location>
</feature>
<dbReference type="AlphaFoldDB" id="A0A939DRR4"/>
<name>A0A939DRR4_9ALTE</name>
<accession>A0A939DRR4</accession>
<dbReference type="Proteomes" id="UP000664654">
    <property type="component" value="Unassembled WGS sequence"/>
</dbReference>
<feature type="chain" id="PRO_5036782949" evidence="1">
    <location>
        <begin position="27"/>
        <end position="756"/>
    </location>
</feature>
<dbReference type="CDD" id="cd14251">
    <property type="entry name" value="PL-6"/>
    <property type="match status" value="1"/>
</dbReference>
<reference evidence="2" key="1">
    <citation type="submission" date="2021-03" db="EMBL/GenBank/DDBJ databases">
        <title>novel species isolated from a fishpond in China.</title>
        <authorList>
            <person name="Lu H."/>
            <person name="Cai Z."/>
        </authorList>
    </citation>
    <scope>NUCLEOTIDE SEQUENCE</scope>
    <source>
        <strain evidence="2">JCM 30855</strain>
    </source>
</reference>
<dbReference type="Gene3D" id="2.160.20.10">
    <property type="entry name" value="Single-stranded right-handed beta-helix, Pectin lyase-like"/>
    <property type="match status" value="2"/>
</dbReference>
<evidence type="ECO:0000313" key="3">
    <source>
        <dbReference type="Proteomes" id="UP000664654"/>
    </source>
</evidence>
<evidence type="ECO:0000313" key="2">
    <source>
        <dbReference type="EMBL" id="MBN7827157.1"/>
    </source>
</evidence>
<keyword evidence="1" id="KW-0732">Signal</keyword>
<keyword evidence="3" id="KW-1185">Reference proteome</keyword>
<sequence length="756" mass="83177">MRFLNVHLIKTSLILAFLLVPELAEATEYFVESKADYNELSSNLVAGDTLVLKNGIWNDFEILLSGQGQQNNPITLTAETKGRVILSGQSNLRLAGQHLLVSGLVFKNGYTPSSAVIEFRTNSDELAFHSRVTEVVIDSYNNPDKQESDYWVALYGKHNRLDHSHFVGKRNKGVTLAVRLNSQKSQQNYHQIDHNYFGYRPVFGSNGGETLRIGTSHYSLTDSHTLVENNYFEHTNGEVEIISVKSGKNTLRGNLFYESRGTLTLRHGNGNIVEQNIFVGNGVEHTGGIRVINQDQVIRNNYLEALTGYRFGSGFTVMNGVADSPINRYHQVENAVIENNSFINVRHIQLAAGSDAERTAVPIRSVMKDNLIINSDNQQPFSLFDDVSGIRLSGNIANTEVPDELSYGVQQQSVALERGKNGLLYPVSEKLNAGAIRGLKVLSKSEVGVSWYPKSPVLVPFDSGKVHRVENGSNELLTAINSADSGDILELANGQYDIPKLVKIDKTLTIKAAKQGQVKLTFERSTLFEIQDGGSLKLDGLTLSGELSPDAAGNSVVRTQKWGMVENYRFVMLNSQVAGLDINHSFDFFTTGKGAFADEISLINNTFDKVTGDILRLNTEIEDLGIYNAEYVTLKGNSFSKVAGAVVKLYRGGTDESTFGPHFLMADNKLSQVGQGKRNKSKASLYLHGVQVTDITSNVIESSAPIVIEHTVGEPKTVIKDNLFDDTGTPIVTELRGEGPHTAVIDNNKTLNKEMR</sequence>
<dbReference type="InterPro" id="IPR012334">
    <property type="entry name" value="Pectin_lyas_fold"/>
</dbReference>
<dbReference type="Pfam" id="PF14592">
    <property type="entry name" value="Chondroitinas_B"/>
    <property type="match status" value="1"/>
</dbReference>
<dbReference type="GO" id="GO:0016829">
    <property type="term" value="F:lyase activity"/>
    <property type="evidence" value="ECO:0007669"/>
    <property type="project" value="UniProtKB-KW"/>
</dbReference>
<proteinExistence type="predicted"/>
<dbReference type="RefSeq" id="WP_206575270.1">
    <property type="nucleotide sequence ID" value="NZ_JAFKCV010000014.1"/>
</dbReference>
<dbReference type="EMBL" id="JAFKCV010000014">
    <property type="protein sequence ID" value="MBN7827157.1"/>
    <property type="molecule type" value="Genomic_DNA"/>
</dbReference>
<dbReference type="SUPFAM" id="SSF51126">
    <property type="entry name" value="Pectin lyase-like"/>
    <property type="match status" value="2"/>
</dbReference>
<organism evidence="2 3">
    <name type="scientific">Bowmanella dokdonensis</name>
    <dbReference type="NCBI Taxonomy" id="751969"/>
    <lineage>
        <taxon>Bacteria</taxon>
        <taxon>Pseudomonadati</taxon>
        <taxon>Pseudomonadota</taxon>
        <taxon>Gammaproteobacteria</taxon>
        <taxon>Alteromonadales</taxon>
        <taxon>Alteromonadaceae</taxon>
        <taxon>Bowmanella</taxon>
    </lineage>
</organism>
<dbReference type="InterPro" id="IPR011050">
    <property type="entry name" value="Pectin_lyase_fold/virulence"/>
</dbReference>